<protein>
    <submittedName>
        <fullName evidence="2">Uncharacterized protein</fullName>
    </submittedName>
</protein>
<feature type="transmembrane region" description="Helical" evidence="1">
    <location>
        <begin position="54"/>
        <end position="75"/>
    </location>
</feature>
<accession>A0ABV1IFP0</accession>
<dbReference type="Proteomes" id="UP001478817">
    <property type="component" value="Unassembled WGS sequence"/>
</dbReference>
<dbReference type="RefSeq" id="WP_349181927.1">
    <property type="nucleotide sequence ID" value="NZ_JBBNGS010000005.1"/>
</dbReference>
<feature type="transmembrane region" description="Helical" evidence="1">
    <location>
        <begin position="12"/>
        <end position="34"/>
    </location>
</feature>
<proteinExistence type="predicted"/>
<comment type="caution">
    <text evidence="2">The sequence shown here is derived from an EMBL/GenBank/DDBJ whole genome shotgun (WGS) entry which is preliminary data.</text>
</comment>
<evidence type="ECO:0000313" key="3">
    <source>
        <dbReference type="Proteomes" id="UP001478817"/>
    </source>
</evidence>
<keyword evidence="1" id="KW-0472">Membrane</keyword>
<name>A0ABV1IFP0_9ACTN</name>
<keyword evidence="1" id="KW-0812">Transmembrane</keyword>
<evidence type="ECO:0000313" key="2">
    <source>
        <dbReference type="EMBL" id="MEQ2637427.1"/>
    </source>
</evidence>
<evidence type="ECO:0000256" key="1">
    <source>
        <dbReference type="SAM" id="Phobius"/>
    </source>
</evidence>
<reference evidence="2 3" key="1">
    <citation type="submission" date="2024-04" db="EMBL/GenBank/DDBJ databases">
        <title>Human intestinal bacterial collection.</title>
        <authorList>
            <person name="Pauvert C."/>
            <person name="Hitch T.C.A."/>
            <person name="Clavel T."/>
        </authorList>
    </citation>
    <scope>NUCLEOTIDE SEQUENCE [LARGE SCALE GENOMIC DNA]</scope>
    <source>
        <strain evidence="2 3">CLA-AA-H197</strain>
    </source>
</reference>
<keyword evidence="3" id="KW-1185">Reference proteome</keyword>
<dbReference type="EMBL" id="JBBNGS010000005">
    <property type="protein sequence ID" value="MEQ2637427.1"/>
    <property type="molecule type" value="Genomic_DNA"/>
</dbReference>
<organism evidence="2 3">
    <name type="scientific">Paratractidigestivibacter faecalis</name>
    <dbReference type="NCBI Taxonomy" id="2292441"/>
    <lineage>
        <taxon>Bacteria</taxon>
        <taxon>Bacillati</taxon>
        <taxon>Actinomycetota</taxon>
        <taxon>Coriobacteriia</taxon>
        <taxon>Coriobacteriales</taxon>
        <taxon>Atopobiaceae</taxon>
        <taxon>Paratractidigestivibacter</taxon>
    </lineage>
</organism>
<gene>
    <name evidence="2" type="ORF">AAAT05_03630</name>
</gene>
<sequence length="267" mass="29174">MRANNGKLSIFKLILLFITAVVALSGVLLLAIQITFSIDAPVKWLHPVWDANGLLGYLGALVGSISAIAVLYFSLCAGREDRRHSDVMSVLPCITLTRLSAKPLRLIKSSFAHTAFSEDNPKDDEYESGVLDCVDRLSISNGTPAVPCDTDPEPNQGVNRYAVSSVGAGPAVNVRVGIAKRNDSLHSDDQRIDWGQTRQLPVGGESELVVFFKGDSKPMLEVGYRILVTYSDILGNRYLQYFPMTFDEHDSALQSTVDNSINRISIS</sequence>
<keyword evidence="1" id="KW-1133">Transmembrane helix</keyword>